<reference evidence="1" key="1">
    <citation type="submission" date="2021-01" db="EMBL/GenBank/DDBJ databases">
        <title>Complete genome sequence of Clostridiales bacterium R-7.</title>
        <authorList>
            <person name="Mahoney-Kurpe S.C."/>
            <person name="Palevich N."/>
            <person name="Koike S."/>
            <person name="Moon C.D."/>
            <person name="Attwood G.T."/>
        </authorList>
    </citation>
    <scope>NUCLEOTIDE SEQUENCE</scope>
    <source>
        <strain evidence="1">R-7</strain>
    </source>
</reference>
<name>A0AC61MXN1_9FIRM</name>
<protein>
    <submittedName>
        <fullName evidence="1">Uncharacterized protein</fullName>
    </submittedName>
</protein>
<proteinExistence type="predicted"/>
<sequence>MNTEHKSGNKLLWLGPLLLSLPFLAVIGFAAFRFGPMILRVISVLIKGAVVS</sequence>
<evidence type="ECO:0000313" key="2">
    <source>
        <dbReference type="Proteomes" id="UP000682782"/>
    </source>
</evidence>
<dbReference type="Proteomes" id="UP000682782">
    <property type="component" value="Chromosome"/>
</dbReference>
<accession>A0AC61MXN1</accession>
<keyword evidence="2" id="KW-1185">Reference proteome</keyword>
<evidence type="ECO:0000313" key="1">
    <source>
        <dbReference type="EMBL" id="QUC67596.1"/>
    </source>
</evidence>
<organism evidence="1 2">
    <name type="scientific">Aristaeella hokkaidonensis</name>
    <dbReference type="NCBI Taxonomy" id="3046382"/>
    <lineage>
        <taxon>Bacteria</taxon>
        <taxon>Bacillati</taxon>
        <taxon>Bacillota</taxon>
        <taxon>Clostridia</taxon>
        <taxon>Eubacteriales</taxon>
        <taxon>Aristaeellaceae</taxon>
        <taxon>Aristaeella</taxon>
    </lineage>
</organism>
<gene>
    <name evidence="1" type="ORF">JYE49_02530</name>
</gene>
<dbReference type="EMBL" id="CP068393">
    <property type="protein sequence ID" value="QUC67596.1"/>
    <property type="molecule type" value="Genomic_DNA"/>
</dbReference>